<dbReference type="Proteomes" id="UP000834106">
    <property type="component" value="Chromosome 3"/>
</dbReference>
<evidence type="ECO:0000313" key="4">
    <source>
        <dbReference type="Proteomes" id="UP000834106"/>
    </source>
</evidence>
<dbReference type="GO" id="GO:0009395">
    <property type="term" value="P:phospholipid catabolic process"/>
    <property type="evidence" value="ECO:0007669"/>
    <property type="project" value="TreeGrafter"/>
</dbReference>
<keyword evidence="1" id="KW-0677">Repeat</keyword>
<evidence type="ECO:0000256" key="1">
    <source>
        <dbReference type="ARBA" id="ARBA00022737"/>
    </source>
</evidence>
<protein>
    <submittedName>
        <fullName evidence="3">Uncharacterized protein</fullName>
    </submittedName>
</protein>
<evidence type="ECO:0000313" key="3">
    <source>
        <dbReference type="EMBL" id="CAI9757664.1"/>
    </source>
</evidence>
<dbReference type="InterPro" id="IPR015679">
    <property type="entry name" value="PLipase_D_fam"/>
</dbReference>
<name>A0AAD1YUQ2_9LAMI</name>
<dbReference type="EMBL" id="OU503038">
    <property type="protein sequence ID" value="CAI9757664.1"/>
    <property type="molecule type" value="Genomic_DNA"/>
</dbReference>
<dbReference type="AlphaFoldDB" id="A0AAD1YUQ2"/>
<dbReference type="PANTHER" id="PTHR18896:SF137">
    <property type="entry name" value="PHOSPHOLIPASE D ALPHA 4"/>
    <property type="match status" value="1"/>
</dbReference>
<dbReference type="PANTHER" id="PTHR18896">
    <property type="entry name" value="PHOSPHOLIPASE D"/>
    <property type="match status" value="1"/>
</dbReference>
<organism evidence="3 4">
    <name type="scientific">Fraxinus pennsylvanica</name>
    <dbReference type="NCBI Taxonomy" id="56036"/>
    <lineage>
        <taxon>Eukaryota</taxon>
        <taxon>Viridiplantae</taxon>
        <taxon>Streptophyta</taxon>
        <taxon>Embryophyta</taxon>
        <taxon>Tracheophyta</taxon>
        <taxon>Spermatophyta</taxon>
        <taxon>Magnoliopsida</taxon>
        <taxon>eudicotyledons</taxon>
        <taxon>Gunneridae</taxon>
        <taxon>Pentapetalae</taxon>
        <taxon>asterids</taxon>
        <taxon>lamiids</taxon>
        <taxon>Lamiales</taxon>
        <taxon>Oleaceae</taxon>
        <taxon>Oleeae</taxon>
        <taxon>Fraxinus</taxon>
    </lineage>
</organism>
<accession>A0AAD1YUQ2</accession>
<sequence>MQHFPKDEIAVLYYIKMLINDLHSDHHLIFTRRLEICGKIYKAIKDAKHLIPVAGWLFNPKMALKAKEGVSVRIMLWDDGTSLPFIKNKGVMRTNDEDASACFKSQVNHSQGAFHCVCYNTNVARGPYESESIQDILHWIRETTKMMYRLIGEAIKENGKPWHLRDYLNFFCLSDREQEVEGEFVPPYAPHQAAQYWSAKKH</sequence>
<reference evidence="3" key="1">
    <citation type="submission" date="2023-05" db="EMBL/GenBank/DDBJ databases">
        <authorList>
            <person name="Huff M."/>
        </authorList>
    </citation>
    <scope>NUCLEOTIDE SEQUENCE</scope>
</reference>
<gene>
    <name evidence="3" type="ORF">FPE_LOCUS5094</name>
</gene>
<dbReference type="GO" id="GO:0004630">
    <property type="term" value="F:phospholipase D activity"/>
    <property type="evidence" value="ECO:0007669"/>
    <property type="project" value="TreeGrafter"/>
</dbReference>
<keyword evidence="4" id="KW-1185">Reference proteome</keyword>
<keyword evidence="2" id="KW-0443">Lipid metabolism</keyword>
<proteinExistence type="predicted"/>
<dbReference type="SUPFAM" id="SSF56024">
    <property type="entry name" value="Phospholipase D/nuclease"/>
    <property type="match status" value="1"/>
</dbReference>
<dbReference type="GO" id="GO:0005886">
    <property type="term" value="C:plasma membrane"/>
    <property type="evidence" value="ECO:0007669"/>
    <property type="project" value="TreeGrafter"/>
</dbReference>
<evidence type="ECO:0000256" key="2">
    <source>
        <dbReference type="ARBA" id="ARBA00023098"/>
    </source>
</evidence>